<feature type="chain" id="PRO_5001463106" description="PEP-CTERM sorting domain-containing protein" evidence="2">
    <location>
        <begin position="38"/>
        <end position="200"/>
    </location>
</feature>
<dbReference type="Proteomes" id="UP000021816">
    <property type="component" value="Unassembled WGS sequence"/>
</dbReference>
<sequence length="200" mass="21631" precursor="true">MRSYLGMGVFRRSAFNCKQLPRAAGALLLFAASAVTAATVSYSTTDLDDVVIGQDRWRYHYTIAAPLPAFNYVNLLFDPSLYAHLVVHGSTPDLSVFETQPDTFLPADGQVTVMALADILGTTTETVDLDFVWLGAGQPAGQSYELLDDFFNNVSPAPLQTHLAGSQSLPVPGSLSLLALGLLALPALRRRPRFARKTSE</sequence>
<gene>
    <name evidence="3" type="ORF">AW10_00149</name>
</gene>
<protein>
    <recommendedName>
        <fullName evidence="5">PEP-CTERM sorting domain-containing protein</fullName>
    </recommendedName>
</protein>
<reference evidence="3 4" key="1">
    <citation type="submission" date="2014-02" db="EMBL/GenBank/DDBJ databases">
        <title>Expanding our view of genomic diversity in Candidatus Accumulibacter clades.</title>
        <authorList>
            <person name="Skennerton C.T."/>
            <person name="Barr J.J."/>
            <person name="Slater F.R."/>
            <person name="Bond P.L."/>
            <person name="Tyson G.W."/>
        </authorList>
    </citation>
    <scope>NUCLEOTIDE SEQUENCE [LARGE SCALE GENOMIC DNA]</scope>
    <source>
        <strain evidence="4">BA-92</strain>
    </source>
</reference>
<dbReference type="AlphaFoldDB" id="A0A011Q165"/>
<keyword evidence="2" id="KW-0732">Signal</keyword>
<evidence type="ECO:0000256" key="1">
    <source>
        <dbReference type="SAM" id="Phobius"/>
    </source>
</evidence>
<evidence type="ECO:0000313" key="4">
    <source>
        <dbReference type="Proteomes" id="UP000021816"/>
    </source>
</evidence>
<evidence type="ECO:0000313" key="3">
    <source>
        <dbReference type="EMBL" id="EXI82915.1"/>
    </source>
</evidence>
<keyword evidence="1" id="KW-0812">Transmembrane</keyword>
<dbReference type="PATRIC" id="fig|1454003.3.peg.150"/>
<feature type="signal peptide" evidence="2">
    <location>
        <begin position="1"/>
        <end position="37"/>
    </location>
</feature>
<name>A0A011Q165_9PROT</name>
<dbReference type="EMBL" id="JEMX01000007">
    <property type="protein sequence ID" value="EXI82915.1"/>
    <property type="molecule type" value="Genomic_DNA"/>
</dbReference>
<keyword evidence="1" id="KW-1133">Transmembrane helix</keyword>
<evidence type="ECO:0000256" key="2">
    <source>
        <dbReference type="SAM" id="SignalP"/>
    </source>
</evidence>
<evidence type="ECO:0008006" key="5">
    <source>
        <dbReference type="Google" id="ProtNLM"/>
    </source>
</evidence>
<accession>A0A011Q165</accession>
<comment type="caution">
    <text evidence="3">The sequence shown here is derived from an EMBL/GenBank/DDBJ whole genome shotgun (WGS) entry which is preliminary data.</text>
</comment>
<proteinExistence type="predicted"/>
<feature type="transmembrane region" description="Helical" evidence="1">
    <location>
        <begin position="169"/>
        <end position="188"/>
    </location>
</feature>
<organism evidence="3 4">
    <name type="scientific">Candidatus Accumulibacter appositus</name>
    <dbReference type="NCBI Taxonomy" id="1454003"/>
    <lineage>
        <taxon>Bacteria</taxon>
        <taxon>Pseudomonadati</taxon>
        <taxon>Pseudomonadota</taxon>
        <taxon>Betaproteobacteria</taxon>
        <taxon>Candidatus Accumulibacter</taxon>
    </lineage>
</organism>
<keyword evidence="1" id="KW-0472">Membrane</keyword>